<accession>B8LZ19</accession>
<evidence type="ECO:0000256" key="6">
    <source>
        <dbReference type="ARBA" id="ARBA00023004"/>
    </source>
</evidence>
<sequence length="309" mass="34165">MHRKQLELLILLSRFFLLPASLPLEIPQCNLSTKNAIFGDSVLGLLVKPGESPIVLIHPWIAPGPDADKSLTKVRGPCPALNTTANHGFIPRSGRNITMDDLIPGLKASLNVAEDIAIMAGTNAFKTNPAPSATVFDLDMLNLHGAIEHDNSLSRGDYYFGDNHSFNETIYAETRAWFHESIISLPQAVSALRSRIETSRKTNPHFFFDLDGSTATTASYLSIFGDTLKGEARRDWVDSFFQYERLPIELGWTPPALEFNMTLLLSLATRIANMLPGDLITQSVESSTYKDGSHWVGGIVNKLNRQQEL</sequence>
<dbReference type="HOGENOM" id="CLU_050230_0_1_1"/>
<dbReference type="VEuPathDB" id="FungiDB:TSTA_082960"/>
<dbReference type="Gene3D" id="1.10.489.10">
    <property type="entry name" value="Chloroperoxidase-like"/>
    <property type="match status" value="1"/>
</dbReference>
<protein>
    <submittedName>
        <fullName evidence="10">Peroxidase, putative</fullName>
    </submittedName>
</protein>
<evidence type="ECO:0000256" key="3">
    <source>
        <dbReference type="ARBA" id="ARBA00022617"/>
    </source>
</evidence>
<dbReference type="GeneID" id="8105174"/>
<dbReference type="InterPro" id="IPR000028">
    <property type="entry name" value="Chloroperoxidase"/>
</dbReference>
<dbReference type="STRING" id="441959.B8LZ19"/>
<proteinExistence type="inferred from homology"/>
<evidence type="ECO:0000313" key="11">
    <source>
        <dbReference type="Proteomes" id="UP000001745"/>
    </source>
</evidence>
<comment type="similarity">
    <text evidence="7">Belongs to the chloroperoxidase family.</text>
</comment>
<dbReference type="OMA" id="PMEINTT"/>
<feature type="chain" id="PRO_5002877451" evidence="8">
    <location>
        <begin position="24"/>
        <end position="309"/>
    </location>
</feature>
<keyword evidence="4" id="KW-0479">Metal-binding</keyword>
<keyword evidence="6" id="KW-0408">Iron</keyword>
<evidence type="ECO:0000256" key="8">
    <source>
        <dbReference type="SAM" id="SignalP"/>
    </source>
</evidence>
<keyword evidence="5" id="KW-0560">Oxidoreductase</keyword>
<feature type="signal peptide" evidence="8">
    <location>
        <begin position="1"/>
        <end position="23"/>
    </location>
</feature>
<keyword evidence="3" id="KW-0349">Heme</keyword>
<dbReference type="InterPro" id="IPR036851">
    <property type="entry name" value="Chloroperoxidase-like_sf"/>
</dbReference>
<dbReference type="eggNOG" id="ENOG502QTVQ">
    <property type="taxonomic scope" value="Eukaryota"/>
</dbReference>
<dbReference type="SUPFAM" id="SSF47571">
    <property type="entry name" value="Cloroperoxidase"/>
    <property type="match status" value="1"/>
</dbReference>
<dbReference type="InParanoid" id="B8LZ19"/>
<dbReference type="OrthoDB" id="407298at2759"/>
<dbReference type="PhylomeDB" id="B8LZ19"/>
<keyword evidence="8" id="KW-0732">Signal</keyword>
<evidence type="ECO:0000256" key="1">
    <source>
        <dbReference type="ARBA" id="ARBA00001970"/>
    </source>
</evidence>
<dbReference type="Pfam" id="PF01328">
    <property type="entry name" value="Peroxidase_2"/>
    <property type="match status" value="1"/>
</dbReference>
<evidence type="ECO:0000256" key="7">
    <source>
        <dbReference type="ARBA" id="ARBA00025795"/>
    </source>
</evidence>
<evidence type="ECO:0000256" key="4">
    <source>
        <dbReference type="ARBA" id="ARBA00022723"/>
    </source>
</evidence>
<comment type="cofactor">
    <cofactor evidence="1">
        <name>heme b</name>
        <dbReference type="ChEBI" id="CHEBI:60344"/>
    </cofactor>
</comment>
<gene>
    <name evidence="10" type="ORF">TSTA_082960</name>
</gene>
<reference evidence="11" key="1">
    <citation type="journal article" date="2015" name="Genome Announc.">
        <title>Genome sequence of the AIDS-associated pathogen Penicillium marneffei (ATCC18224) and its near taxonomic relative Talaromyces stipitatus (ATCC10500).</title>
        <authorList>
            <person name="Nierman W.C."/>
            <person name="Fedorova-Abrams N.D."/>
            <person name="Andrianopoulos A."/>
        </authorList>
    </citation>
    <scope>NUCLEOTIDE SEQUENCE [LARGE SCALE GENOMIC DNA]</scope>
    <source>
        <strain evidence="11">ATCC 10500 / CBS 375.48 / QM 6759 / NRRL 1006</strain>
    </source>
</reference>
<dbReference type="AlphaFoldDB" id="B8LZ19"/>
<dbReference type="PROSITE" id="PS51405">
    <property type="entry name" value="HEME_HALOPEROXIDASE"/>
    <property type="match status" value="1"/>
</dbReference>
<organism evidence="10 11">
    <name type="scientific">Talaromyces stipitatus (strain ATCC 10500 / CBS 375.48 / QM 6759 / NRRL 1006)</name>
    <name type="common">Penicillium stipitatum</name>
    <dbReference type="NCBI Taxonomy" id="441959"/>
    <lineage>
        <taxon>Eukaryota</taxon>
        <taxon>Fungi</taxon>
        <taxon>Dikarya</taxon>
        <taxon>Ascomycota</taxon>
        <taxon>Pezizomycotina</taxon>
        <taxon>Eurotiomycetes</taxon>
        <taxon>Eurotiomycetidae</taxon>
        <taxon>Eurotiales</taxon>
        <taxon>Trichocomaceae</taxon>
        <taxon>Talaromyces</taxon>
        <taxon>Talaromyces sect. Talaromyces</taxon>
    </lineage>
</organism>
<evidence type="ECO:0000313" key="10">
    <source>
        <dbReference type="EMBL" id="EED21063.1"/>
    </source>
</evidence>
<dbReference type="PANTHER" id="PTHR33577">
    <property type="entry name" value="STERIGMATOCYSTIN BIOSYNTHESIS PEROXIDASE STCC-RELATED"/>
    <property type="match status" value="1"/>
</dbReference>
<dbReference type="GO" id="GO:0046872">
    <property type="term" value="F:metal ion binding"/>
    <property type="evidence" value="ECO:0007669"/>
    <property type="project" value="UniProtKB-KW"/>
</dbReference>
<dbReference type="RefSeq" id="XP_002478026.1">
    <property type="nucleotide sequence ID" value="XM_002477981.1"/>
</dbReference>
<dbReference type="PANTHER" id="PTHR33577:SF9">
    <property type="entry name" value="PEROXIDASE STCC"/>
    <property type="match status" value="1"/>
</dbReference>
<feature type="domain" description="Heme haloperoxidase family profile" evidence="9">
    <location>
        <begin position="56"/>
        <end position="269"/>
    </location>
</feature>
<evidence type="ECO:0000256" key="5">
    <source>
        <dbReference type="ARBA" id="ARBA00023002"/>
    </source>
</evidence>
<dbReference type="Proteomes" id="UP000001745">
    <property type="component" value="Unassembled WGS sequence"/>
</dbReference>
<evidence type="ECO:0000256" key="2">
    <source>
        <dbReference type="ARBA" id="ARBA00022559"/>
    </source>
</evidence>
<dbReference type="EMBL" id="EQ962653">
    <property type="protein sequence ID" value="EED21063.1"/>
    <property type="molecule type" value="Genomic_DNA"/>
</dbReference>
<dbReference type="GO" id="GO:0004601">
    <property type="term" value="F:peroxidase activity"/>
    <property type="evidence" value="ECO:0007669"/>
    <property type="project" value="UniProtKB-KW"/>
</dbReference>
<keyword evidence="11" id="KW-1185">Reference proteome</keyword>
<name>B8LZ19_TALSN</name>
<keyword evidence="2 10" id="KW-0575">Peroxidase</keyword>
<evidence type="ECO:0000259" key="9">
    <source>
        <dbReference type="PROSITE" id="PS51405"/>
    </source>
</evidence>